<comment type="caution">
    <text evidence="4">The sequence shown here is derived from an EMBL/GenBank/DDBJ whole genome shotgun (WGS) entry which is preliminary data.</text>
</comment>
<dbReference type="Pfam" id="PF17782">
    <property type="entry name" value="WHD_DprA"/>
    <property type="match status" value="1"/>
</dbReference>
<organism evidence="4">
    <name type="scientific">Acidithiobacillus sulfuriphilus</name>
    <dbReference type="NCBI Taxonomy" id="1867749"/>
    <lineage>
        <taxon>Bacteria</taxon>
        <taxon>Pseudomonadati</taxon>
        <taxon>Pseudomonadota</taxon>
        <taxon>Acidithiobacillia</taxon>
        <taxon>Acidithiobacillales</taxon>
        <taxon>Acidithiobacillaceae</taxon>
        <taxon>Acidithiobacillus</taxon>
    </lineage>
</organism>
<dbReference type="Gene3D" id="3.40.50.450">
    <property type="match status" value="1"/>
</dbReference>
<dbReference type="InterPro" id="IPR041614">
    <property type="entry name" value="DprA_WH"/>
</dbReference>
<dbReference type="InterPro" id="IPR010994">
    <property type="entry name" value="RuvA_2-like"/>
</dbReference>
<comment type="similarity">
    <text evidence="1">Belongs to the DprA/Smf family.</text>
</comment>
<evidence type="ECO:0000259" key="3">
    <source>
        <dbReference type="Pfam" id="PF17782"/>
    </source>
</evidence>
<dbReference type="NCBIfam" id="TIGR00732">
    <property type="entry name" value="dprA"/>
    <property type="match status" value="1"/>
</dbReference>
<sequence>MNEQDWLALHRIPGIGSRTQRALLDRFGDASAIFQAGAPALRDLGLRPAQVSALQKDPADLLVAADRHWLQGTDNQLCRWTDHDYPALLRHIPDPPMLLYLRGRRDLLGQAMLAIVGSRSPSPGGAITAEAFAKTLAGTGLVIVSGLAAGIDAAAHRGALSSGTIGVMGTGPDRIYPRSNLGLAREMAKHGLLISEQPPGTGSRAGLFPRRNRIISGLCLGVLVVEAGEASGSLITARLAAEQGREVFAIPGSIHSPLSRGPHRLIREGAKLVESAMDILEELGPLPGVAPGIAPLDGAPWQPEDPREQAVWEAMDYAPSAPEQIAARAGLTLAELSAILLAMELQGRIAASPGGFFCRLPSAP</sequence>
<dbReference type="InterPro" id="IPR057666">
    <property type="entry name" value="DrpA_SLOG"/>
</dbReference>
<protein>
    <submittedName>
        <fullName evidence="4">DNA-protecting protein DprA</fullName>
    </submittedName>
</protein>
<proteinExistence type="inferred from homology"/>
<dbReference type="Gene3D" id="1.10.10.10">
    <property type="entry name" value="Winged helix-like DNA-binding domain superfamily/Winged helix DNA-binding domain"/>
    <property type="match status" value="1"/>
</dbReference>
<dbReference type="InterPro" id="IPR003488">
    <property type="entry name" value="DprA"/>
</dbReference>
<dbReference type="PANTHER" id="PTHR43022">
    <property type="entry name" value="PROTEIN SMF"/>
    <property type="match status" value="1"/>
</dbReference>
<dbReference type="OrthoDB" id="9785707at2"/>
<dbReference type="EMBL" id="RIZI01000148">
    <property type="protein sequence ID" value="RNF64783.1"/>
    <property type="molecule type" value="Genomic_DNA"/>
</dbReference>
<dbReference type="GO" id="GO:0009294">
    <property type="term" value="P:DNA-mediated transformation"/>
    <property type="evidence" value="ECO:0007669"/>
    <property type="project" value="InterPro"/>
</dbReference>
<evidence type="ECO:0000313" key="4">
    <source>
        <dbReference type="EMBL" id="RNF64783.1"/>
    </source>
</evidence>
<dbReference type="PANTHER" id="PTHR43022:SF1">
    <property type="entry name" value="PROTEIN SMF"/>
    <property type="match status" value="1"/>
</dbReference>
<name>A0A3M8R883_9PROT</name>
<dbReference type="AlphaFoldDB" id="A0A3M8R883"/>
<reference evidence="4" key="1">
    <citation type="submission" date="2018-10" db="EMBL/GenBank/DDBJ databases">
        <title>Acidithiobacillus sulfuriphilus sp. nov.: an extremely acidophilic sulfur-oxidizing chemolithotroph isolated from a neutral pH environment.</title>
        <authorList>
            <person name="Falagan C."/>
            <person name="Moya-Beltran A."/>
            <person name="Quatrini R."/>
            <person name="Johnson D.B."/>
        </authorList>
    </citation>
    <scope>NUCLEOTIDE SEQUENCE [LARGE SCALE GENOMIC DNA]</scope>
    <source>
        <strain evidence="4">CJ-2</strain>
    </source>
</reference>
<feature type="domain" description="Smf/DprA SLOG" evidence="2">
    <location>
        <begin position="79"/>
        <end position="283"/>
    </location>
</feature>
<dbReference type="InterPro" id="IPR036388">
    <property type="entry name" value="WH-like_DNA-bd_sf"/>
</dbReference>
<dbReference type="SUPFAM" id="SSF47781">
    <property type="entry name" value="RuvA domain 2-like"/>
    <property type="match status" value="1"/>
</dbReference>
<dbReference type="SUPFAM" id="SSF102405">
    <property type="entry name" value="MCP/YpsA-like"/>
    <property type="match status" value="1"/>
</dbReference>
<dbReference type="Pfam" id="PF02481">
    <property type="entry name" value="DNA_processg_A"/>
    <property type="match status" value="1"/>
</dbReference>
<gene>
    <name evidence="4" type="primary">dprA</name>
    <name evidence="4" type="ORF">EC580_05545</name>
</gene>
<dbReference type="RefSeq" id="WP_123102990.1">
    <property type="nucleotide sequence ID" value="NZ_CP127527.1"/>
</dbReference>
<evidence type="ECO:0000256" key="1">
    <source>
        <dbReference type="ARBA" id="ARBA00006525"/>
    </source>
</evidence>
<evidence type="ECO:0000259" key="2">
    <source>
        <dbReference type="Pfam" id="PF02481"/>
    </source>
</evidence>
<feature type="domain" description="DprA winged helix" evidence="3">
    <location>
        <begin position="302"/>
        <end position="355"/>
    </location>
</feature>
<accession>A0A3M8R883</accession>